<feature type="compositionally biased region" description="Basic and acidic residues" evidence="1">
    <location>
        <begin position="124"/>
        <end position="134"/>
    </location>
</feature>
<comment type="caution">
    <text evidence="2">The sequence shown here is derived from an EMBL/GenBank/DDBJ whole genome shotgun (WGS) entry which is preliminary data.</text>
</comment>
<name>A0ABV5QDU4_9ACTN</name>
<keyword evidence="3" id="KW-1185">Reference proteome</keyword>
<evidence type="ECO:0000313" key="2">
    <source>
        <dbReference type="EMBL" id="MFB9533665.1"/>
    </source>
</evidence>
<proteinExistence type="predicted"/>
<accession>A0ABV5QDU4</accession>
<protein>
    <submittedName>
        <fullName evidence="2">Uncharacterized protein</fullName>
    </submittedName>
</protein>
<dbReference type="RefSeq" id="WP_346125681.1">
    <property type="nucleotide sequence ID" value="NZ_BAAAXC010000015.1"/>
</dbReference>
<organism evidence="2 3">
    <name type="scientific">Nonomuraea roseola</name>
    <dbReference type="NCBI Taxonomy" id="46179"/>
    <lineage>
        <taxon>Bacteria</taxon>
        <taxon>Bacillati</taxon>
        <taxon>Actinomycetota</taxon>
        <taxon>Actinomycetes</taxon>
        <taxon>Streptosporangiales</taxon>
        <taxon>Streptosporangiaceae</taxon>
        <taxon>Nonomuraea</taxon>
    </lineage>
</organism>
<reference evidence="2 3" key="1">
    <citation type="submission" date="2024-09" db="EMBL/GenBank/DDBJ databases">
        <authorList>
            <person name="Sun Q."/>
            <person name="Mori K."/>
        </authorList>
    </citation>
    <scope>NUCLEOTIDE SEQUENCE [LARGE SCALE GENOMIC DNA]</scope>
    <source>
        <strain evidence="2 3">JCM 3323</strain>
    </source>
</reference>
<evidence type="ECO:0000256" key="1">
    <source>
        <dbReference type="SAM" id="MobiDB-lite"/>
    </source>
</evidence>
<gene>
    <name evidence="2" type="ORF">ACFFRN_44340</name>
</gene>
<feature type="region of interest" description="Disordered" evidence="1">
    <location>
        <begin position="97"/>
        <end position="134"/>
    </location>
</feature>
<dbReference type="EMBL" id="JBHMCE010000020">
    <property type="protein sequence ID" value="MFB9533665.1"/>
    <property type="molecule type" value="Genomic_DNA"/>
</dbReference>
<sequence>MVGGEIGEVGGAVQNDDAVNSLVRISAPRDETGLPENTTDADVARSWTAIYETDTGPRPWRVFALCSATSDAIVEETTFRRVPGFDVGTATAKCPAGRRAVGGGVSSTDDRDSGSTGWVQASGPRDEAGRPPKDGDVARAWYAIVNGVGTFTGVTFKVFALCATDGAT</sequence>
<evidence type="ECO:0000313" key="3">
    <source>
        <dbReference type="Proteomes" id="UP001589646"/>
    </source>
</evidence>
<dbReference type="Proteomes" id="UP001589646">
    <property type="component" value="Unassembled WGS sequence"/>
</dbReference>